<evidence type="ECO:0000256" key="1">
    <source>
        <dbReference type="SAM" id="Phobius"/>
    </source>
</evidence>
<sequence length="69" mass="7959">MITQFMKPLFFGQFFDRLNEGGPFFMYPLFLMLLTCVGLTVYAYVKGDANEMLQKLISSISLFALVWGF</sequence>
<keyword evidence="3" id="KW-1185">Reference proteome</keyword>
<dbReference type="Proteomes" id="UP000323136">
    <property type="component" value="Unassembled WGS sequence"/>
</dbReference>
<keyword evidence="1" id="KW-1133">Transmembrane helix</keyword>
<dbReference type="AlphaFoldDB" id="A0A5S5E1B3"/>
<comment type="caution">
    <text evidence="2">The sequence shown here is derived from an EMBL/GenBank/DDBJ whole genome shotgun (WGS) entry which is preliminary data.</text>
</comment>
<proteinExistence type="predicted"/>
<evidence type="ECO:0000313" key="3">
    <source>
        <dbReference type="Proteomes" id="UP000323136"/>
    </source>
</evidence>
<dbReference type="EMBL" id="VNIA01000001">
    <property type="protein sequence ID" value="TYQ00450.1"/>
    <property type="molecule type" value="Genomic_DNA"/>
</dbReference>
<protein>
    <submittedName>
        <fullName evidence="2">Uncharacterized protein</fullName>
    </submittedName>
</protein>
<name>A0A5S5E1B3_9FLAO</name>
<feature type="transmembrane region" description="Helical" evidence="1">
    <location>
        <begin position="24"/>
        <end position="45"/>
    </location>
</feature>
<reference evidence="2 3" key="1">
    <citation type="submission" date="2019-07" db="EMBL/GenBank/DDBJ databases">
        <title>Genomic Encyclopedia of Type Strains, Phase IV (KMG-IV): sequencing the most valuable type-strain genomes for metagenomic binning, comparative biology and taxonomic classification.</title>
        <authorList>
            <person name="Goeker M."/>
        </authorList>
    </citation>
    <scope>NUCLEOTIDE SEQUENCE [LARGE SCALE GENOMIC DNA]</scope>
    <source>
        <strain evidence="2 3">DSM 18961</strain>
    </source>
</reference>
<gene>
    <name evidence="2" type="ORF">C7447_1011066</name>
</gene>
<dbReference type="OrthoDB" id="1001678at2"/>
<keyword evidence="1" id="KW-0472">Membrane</keyword>
<keyword evidence="1" id="KW-0812">Transmembrane</keyword>
<accession>A0A5S5E1B3</accession>
<evidence type="ECO:0000313" key="2">
    <source>
        <dbReference type="EMBL" id="TYQ00450.1"/>
    </source>
</evidence>
<dbReference type="RefSeq" id="WP_148869423.1">
    <property type="nucleotide sequence ID" value="NZ_VNIA01000001.1"/>
</dbReference>
<organism evidence="2 3">
    <name type="scientific">Tenacibaculum adriaticum</name>
    <dbReference type="NCBI Taxonomy" id="413713"/>
    <lineage>
        <taxon>Bacteria</taxon>
        <taxon>Pseudomonadati</taxon>
        <taxon>Bacteroidota</taxon>
        <taxon>Flavobacteriia</taxon>
        <taxon>Flavobacteriales</taxon>
        <taxon>Flavobacteriaceae</taxon>
        <taxon>Tenacibaculum</taxon>
    </lineage>
</organism>